<name>A0AAV4VZY6_9ARAC</name>
<reference evidence="1 2" key="1">
    <citation type="submission" date="2021-06" db="EMBL/GenBank/DDBJ databases">
        <title>Caerostris darwini draft genome.</title>
        <authorList>
            <person name="Kono N."/>
            <person name="Arakawa K."/>
        </authorList>
    </citation>
    <scope>NUCLEOTIDE SEQUENCE [LARGE SCALE GENOMIC DNA]</scope>
</reference>
<organism evidence="1 2">
    <name type="scientific">Caerostris darwini</name>
    <dbReference type="NCBI Taxonomy" id="1538125"/>
    <lineage>
        <taxon>Eukaryota</taxon>
        <taxon>Metazoa</taxon>
        <taxon>Ecdysozoa</taxon>
        <taxon>Arthropoda</taxon>
        <taxon>Chelicerata</taxon>
        <taxon>Arachnida</taxon>
        <taxon>Araneae</taxon>
        <taxon>Araneomorphae</taxon>
        <taxon>Entelegynae</taxon>
        <taxon>Araneoidea</taxon>
        <taxon>Araneidae</taxon>
        <taxon>Caerostris</taxon>
    </lineage>
</organism>
<protein>
    <submittedName>
        <fullName evidence="1">Uncharacterized protein</fullName>
    </submittedName>
</protein>
<dbReference type="Proteomes" id="UP001054837">
    <property type="component" value="Unassembled WGS sequence"/>
</dbReference>
<gene>
    <name evidence="1" type="ORF">CDAR_382311</name>
</gene>
<sequence length="123" mass="13787">MHVAFLLLMEIDDQLYQGLLCDQEGHPLQKEIRNCSLSKGSIAQGCSVICEIKWSDANGGGLKNSNILSFLLVILTPIRRDVFDTFLSRFPKGQENRMTEEWDKTKCLLNPVGSGKKMAVKKS</sequence>
<comment type="caution">
    <text evidence="1">The sequence shown here is derived from an EMBL/GenBank/DDBJ whole genome shotgun (WGS) entry which is preliminary data.</text>
</comment>
<keyword evidence="2" id="KW-1185">Reference proteome</keyword>
<evidence type="ECO:0000313" key="2">
    <source>
        <dbReference type="Proteomes" id="UP001054837"/>
    </source>
</evidence>
<dbReference type="AlphaFoldDB" id="A0AAV4VZY6"/>
<evidence type="ECO:0000313" key="1">
    <source>
        <dbReference type="EMBL" id="GIY75169.1"/>
    </source>
</evidence>
<dbReference type="EMBL" id="BPLQ01013827">
    <property type="protein sequence ID" value="GIY75169.1"/>
    <property type="molecule type" value="Genomic_DNA"/>
</dbReference>
<accession>A0AAV4VZY6</accession>
<proteinExistence type="predicted"/>